<sequence length="397" mass="43088">MSGFTLTKAHILQAFAPLAETHDPAARERFFSESVDPNVTWTITGSAHSLAGTRHSLQAHADATFNRLGKKLRGPIKFTVARVHIDAEPTEDGGRWACVETVGESTRKTGEPYNNEYMWLTRWNGEGRIVEVRSYFDTMLSEEVLQGPERGTVVVSTITGPGEFASASAFAGALQVLAIERTYGKSPLREGRDCIRHSHLIAGCPARLRGNTAALSDGLWRRFRATCLTESSSCFVFALSSLVPARRAPQASATRGFPLVLPSRPPLSAAIDGGYACFAREPYRRHENAVSMVELAAQLLSPAGALHHAWFRSAEAAAWKPPWNLEPGTLEHVGTDEYSPLSGVSQVVDFMTPRRDLCAPGRRQEGKARLGQGHRAEDAAHTQGAGCQTGRGPPYGS</sequence>
<dbReference type="AlphaFoldDB" id="A0A0L0N2U7"/>
<dbReference type="Gene3D" id="3.10.450.50">
    <property type="match status" value="1"/>
</dbReference>
<gene>
    <name evidence="2" type="ORF">TOPH_06975</name>
</gene>
<feature type="compositionally biased region" description="Basic and acidic residues" evidence="1">
    <location>
        <begin position="356"/>
        <end position="380"/>
    </location>
</feature>
<dbReference type="STRING" id="1163406.A0A0L0N2U7"/>
<keyword evidence="3" id="KW-1185">Reference proteome</keyword>
<dbReference type="EMBL" id="LFRF01000026">
    <property type="protein sequence ID" value="KND88356.1"/>
    <property type="molecule type" value="Genomic_DNA"/>
</dbReference>
<evidence type="ECO:0000256" key="1">
    <source>
        <dbReference type="SAM" id="MobiDB-lite"/>
    </source>
</evidence>
<protein>
    <recommendedName>
        <fullName evidence="4">SnoaL-like domain-containing protein</fullName>
    </recommendedName>
</protein>
<name>A0A0L0N2U7_TOLOC</name>
<feature type="compositionally biased region" description="Gly residues" evidence="1">
    <location>
        <begin position="387"/>
        <end position="397"/>
    </location>
</feature>
<proteinExistence type="predicted"/>
<feature type="region of interest" description="Disordered" evidence="1">
    <location>
        <begin position="356"/>
        <end position="397"/>
    </location>
</feature>
<reference evidence="2 3" key="1">
    <citation type="journal article" date="2015" name="BMC Genomics">
        <title>The genome of the truffle-parasite Tolypocladium ophioglossoides and the evolution of antifungal peptaibiotics.</title>
        <authorList>
            <person name="Quandt C.A."/>
            <person name="Bushley K.E."/>
            <person name="Spatafora J.W."/>
        </authorList>
    </citation>
    <scope>NUCLEOTIDE SEQUENCE [LARGE SCALE GENOMIC DNA]</scope>
    <source>
        <strain evidence="2 3">CBS 100239</strain>
    </source>
</reference>
<evidence type="ECO:0000313" key="2">
    <source>
        <dbReference type="EMBL" id="KND88356.1"/>
    </source>
</evidence>
<accession>A0A0L0N2U7</accession>
<dbReference type="Proteomes" id="UP000036947">
    <property type="component" value="Unassembled WGS sequence"/>
</dbReference>
<organism evidence="2 3">
    <name type="scientific">Tolypocladium ophioglossoides (strain CBS 100239)</name>
    <name type="common">Snaketongue truffleclub</name>
    <name type="synonym">Elaphocordyceps ophioglossoides</name>
    <dbReference type="NCBI Taxonomy" id="1163406"/>
    <lineage>
        <taxon>Eukaryota</taxon>
        <taxon>Fungi</taxon>
        <taxon>Dikarya</taxon>
        <taxon>Ascomycota</taxon>
        <taxon>Pezizomycotina</taxon>
        <taxon>Sordariomycetes</taxon>
        <taxon>Hypocreomycetidae</taxon>
        <taxon>Hypocreales</taxon>
        <taxon>Ophiocordycipitaceae</taxon>
        <taxon>Tolypocladium</taxon>
    </lineage>
</organism>
<comment type="caution">
    <text evidence="2">The sequence shown here is derived from an EMBL/GenBank/DDBJ whole genome shotgun (WGS) entry which is preliminary data.</text>
</comment>
<dbReference type="OrthoDB" id="10264449at2759"/>
<evidence type="ECO:0008006" key="4">
    <source>
        <dbReference type="Google" id="ProtNLM"/>
    </source>
</evidence>
<dbReference type="SUPFAM" id="SSF54427">
    <property type="entry name" value="NTF2-like"/>
    <property type="match status" value="1"/>
</dbReference>
<dbReference type="InterPro" id="IPR032710">
    <property type="entry name" value="NTF2-like_dom_sf"/>
</dbReference>
<evidence type="ECO:0000313" key="3">
    <source>
        <dbReference type="Proteomes" id="UP000036947"/>
    </source>
</evidence>